<accession>A0A9P4PFD5</accession>
<dbReference type="Proteomes" id="UP000799764">
    <property type="component" value="Unassembled WGS sequence"/>
</dbReference>
<sequence>MEQITQSISSVSLVLTFMPANTSTARYSEISKMAGWWVPEKKGKKAKMNKSDARDEAAAIVSIDDPAPAVGPTAPDSVTYNYNQIEPSMPSARYGNDINAPSQGLEASGPWHNLEIEQESVFDHEDLDKELDRLGSCAQSILPFRLAVSVANGRRNGVLATPGGTPNV</sequence>
<comment type="caution">
    <text evidence="1">The sequence shown here is derived from an EMBL/GenBank/DDBJ whole genome shotgun (WGS) entry which is preliminary data.</text>
</comment>
<gene>
    <name evidence="1" type="ORF">P171DRAFT_475323</name>
</gene>
<proteinExistence type="predicted"/>
<reference evidence="1" key="1">
    <citation type="journal article" date="2020" name="Stud. Mycol.">
        <title>101 Dothideomycetes genomes: a test case for predicting lifestyles and emergence of pathogens.</title>
        <authorList>
            <person name="Haridas S."/>
            <person name="Albert R."/>
            <person name="Binder M."/>
            <person name="Bloem J."/>
            <person name="Labutti K."/>
            <person name="Salamov A."/>
            <person name="Andreopoulos B."/>
            <person name="Baker S."/>
            <person name="Barry K."/>
            <person name="Bills G."/>
            <person name="Bluhm B."/>
            <person name="Cannon C."/>
            <person name="Castanera R."/>
            <person name="Culley D."/>
            <person name="Daum C."/>
            <person name="Ezra D."/>
            <person name="Gonzalez J."/>
            <person name="Henrissat B."/>
            <person name="Kuo A."/>
            <person name="Liang C."/>
            <person name="Lipzen A."/>
            <person name="Lutzoni F."/>
            <person name="Magnuson J."/>
            <person name="Mondo S."/>
            <person name="Nolan M."/>
            <person name="Ohm R."/>
            <person name="Pangilinan J."/>
            <person name="Park H.-J."/>
            <person name="Ramirez L."/>
            <person name="Alfaro M."/>
            <person name="Sun H."/>
            <person name="Tritt A."/>
            <person name="Yoshinaga Y."/>
            <person name="Zwiers L.-H."/>
            <person name="Turgeon B."/>
            <person name="Goodwin S."/>
            <person name="Spatafora J."/>
            <person name="Crous P."/>
            <person name="Grigoriev I."/>
        </authorList>
    </citation>
    <scope>NUCLEOTIDE SEQUENCE</scope>
    <source>
        <strain evidence="1">CBS 690.94</strain>
    </source>
</reference>
<organism evidence="1 2">
    <name type="scientific">Karstenula rhodostoma CBS 690.94</name>
    <dbReference type="NCBI Taxonomy" id="1392251"/>
    <lineage>
        <taxon>Eukaryota</taxon>
        <taxon>Fungi</taxon>
        <taxon>Dikarya</taxon>
        <taxon>Ascomycota</taxon>
        <taxon>Pezizomycotina</taxon>
        <taxon>Dothideomycetes</taxon>
        <taxon>Pleosporomycetidae</taxon>
        <taxon>Pleosporales</taxon>
        <taxon>Massarineae</taxon>
        <taxon>Didymosphaeriaceae</taxon>
        <taxon>Karstenula</taxon>
    </lineage>
</organism>
<evidence type="ECO:0000313" key="2">
    <source>
        <dbReference type="Proteomes" id="UP000799764"/>
    </source>
</evidence>
<dbReference type="EMBL" id="MU001505">
    <property type="protein sequence ID" value="KAF2441926.1"/>
    <property type="molecule type" value="Genomic_DNA"/>
</dbReference>
<keyword evidence="2" id="KW-1185">Reference proteome</keyword>
<name>A0A9P4PFD5_9PLEO</name>
<protein>
    <submittedName>
        <fullName evidence="1">Uncharacterized protein</fullName>
    </submittedName>
</protein>
<dbReference type="AlphaFoldDB" id="A0A9P4PFD5"/>
<evidence type="ECO:0000313" key="1">
    <source>
        <dbReference type="EMBL" id="KAF2441926.1"/>
    </source>
</evidence>